<dbReference type="Proteomes" id="UP000323439">
    <property type="component" value="Unassembled WGS sequence"/>
</dbReference>
<proteinExistence type="predicted"/>
<gene>
    <name evidence="2" type="ORF">SAMN02910315_00773</name>
</gene>
<accession>A0A1G5VPZ4</accession>
<dbReference type="OrthoDB" id="75717at2157"/>
<evidence type="ECO:0000313" key="3">
    <source>
        <dbReference type="Proteomes" id="UP000323439"/>
    </source>
</evidence>
<evidence type="ECO:0008006" key="4">
    <source>
        <dbReference type="Google" id="ProtNLM"/>
    </source>
</evidence>
<dbReference type="EMBL" id="FMXB01000005">
    <property type="protein sequence ID" value="SDA47929.1"/>
    <property type="molecule type" value="Genomic_DNA"/>
</dbReference>
<evidence type="ECO:0000256" key="1">
    <source>
        <dbReference type="SAM" id="Coils"/>
    </source>
</evidence>
<organism evidence="2 3">
    <name type="scientific">Methanobrevibacter millerae</name>
    <dbReference type="NCBI Taxonomy" id="230361"/>
    <lineage>
        <taxon>Archaea</taxon>
        <taxon>Methanobacteriati</taxon>
        <taxon>Methanobacteriota</taxon>
        <taxon>Methanomada group</taxon>
        <taxon>Methanobacteria</taxon>
        <taxon>Methanobacteriales</taxon>
        <taxon>Methanobacteriaceae</taxon>
        <taxon>Methanobrevibacter</taxon>
    </lineage>
</organism>
<name>A0A1G5VPZ4_9EURY</name>
<keyword evidence="1" id="KW-0175">Coiled coil</keyword>
<feature type="coiled-coil region" evidence="1">
    <location>
        <begin position="46"/>
        <end position="95"/>
    </location>
</feature>
<sequence length="246" mass="29443">MSESEIKELKEQLMHLIFEYDDLVSHVCPDIEVRYVLEFGMDEYELYEIELEIEKLERKLELIEAESNVDLNKIDKKLDKEFEESERQLKAQINEINYLKGNELKRLSPEDLQKLRQTYLMLIEKLHPDLNPNQNFLDLSLFIKAENSFKTDDLEALESVTRILPEEDNQEMPEIEDLKGSILEFEGKIYLVENEYPYNKKELLDDEDCGNEYREMLSELVDDRKEELKRLENKIDERLKNQKKSL</sequence>
<feature type="coiled-coil region" evidence="1">
    <location>
        <begin position="214"/>
        <end position="245"/>
    </location>
</feature>
<keyword evidence="3" id="KW-1185">Reference proteome</keyword>
<dbReference type="RefSeq" id="WP_149731386.1">
    <property type="nucleotide sequence ID" value="NZ_FMXB01000005.1"/>
</dbReference>
<evidence type="ECO:0000313" key="2">
    <source>
        <dbReference type="EMBL" id="SDA47929.1"/>
    </source>
</evidence>
<reference evidence="2 3" key="1">
    <citation type="submission" date="2016-10" db="EMBL/GenBank/DDBJ databases">
        <authorList>
            <person name="Varghese N."/>
            <person name="Submissions S."/>
        </authorList>
    </citation>
    <scope>NUCLEOTIDE SEQUENCE [LARGE SCALE GENOMIC DNA]</scope>
    <source>
        <strain evidence="2 3">DSM 16643</strain>
    </source>
</reference>
<dbReference type="AlphaFoldDB" id="A0A1G5VPZ4"/>
<protein>
    <recommendedName>
        <fullName evidence="4">Molecular chaperone DnaJ</fullName>
    </recommendedName>
</protein>